<feature type="domain" description="Enolpyruvate transferase" evidence="8">
    <location>
        <begin position="7"/>
        <end position="406"/>
    </location>
</feature>
<feature type="binding site" evidence="7">
    <location>
        <position position="159"/>
    </location>
    <ligand>
        <name>3-phosphoshikimate</name>
        <dbReference type="ChEBI" id="CHEBI:145989"/>
    </ligand>
</feature>
<keyword evidence="7" id="KW-0963">Cytoplasm</keyword>
<protein>
    <recommendedName>
        <fullName evidence="7">3-phosphoshikimate 1-carboxyvinyltransferase</fullName>
        <ecNumber evidence="7">2.5.1.19</ecNumber>
    </recommendedName>
    <alternativeName>
        <fullName evidence="7">5-enolpyruvylshikimate-3-phosphate synthase</fullName>
        <shortName evidence="7">EPSP synthase</shortName>
        <shortName evidence="7">EPSPS</shortName>
    </alternativeName>
</protein>
<dbReference type="NCBIfam" id="TIGR01356">
    <property type="entry name" value="aroA"/>
    <property type="match status" value="1"/>
</dbReference>
<comment type="pathway">
    <text evidence="1 7">Metabolic intermediate biosynthesis; chorismate biosynthesis; chorismate from D-erythrose 4-phosphate and phosphoenolpyruvate: step 6/7.</text>
</comment>
<feature type="active site" description="Proton acceptor" evidence="7">
    <location>
        <position position="298"/>
    </location>
</feature>
<organism evidence="9 10">
    <name type="scientific">Candidatus Stercoripulliclostridium merdipullorum</name>
    <dbReference type="NCBI Taxonomy" id="2840952"/>
    <lineage>
        <taxon>Bacteria</taxon>
        <taxon>Bacillati</taxon>
        <taxon>Bacillota</taxon>
        <taxon>Clostridia</taxon>
        <taxon>Eubacteriales</taxon>
        <taxon>Candidatus Stercoripulliclostridium</taxon>
    </lineage>
</organism>
<feature type="binding site" evidence="7">
    <location>
        <position position="158"/>
    </location>
    <ligand>
        <name>3-phosphoshikimate</name>
        <dbReference type="ChEBI" id="CHEBI:145989"/>
    </ligand>
</feature>
<dbReference type="PANTHER" id="PTHR21090">
    <property type="entry name" value="AROM/DEHYDROQUINATE SYNTHASE"/>
    <property type="match status" value="1"/>
</dbReference>
<accession>A0A9D1SWR0</accession>
<reference evidence="9" key="2">
    <citation type="journal article" date="2021" name="PeerJ">
        <title>Extensive microbial diversity within the chicken gut microbiome revealed by metagenomics and culture.</title>
        <authorList>
            <person name="Gilroy R."/>
            <person name="Ravi A."/>
            <person name="Getino M."/>
            <person name="Pursley I."/>
            <person name="Horton D.L."/>
            <person name="Alikhan N.F."/>
            <person name="Baker D."/>
            <person name="Gharbi K."/>
            <person name="Hall N."/>
            <person name="Watson M."/>
            <person name="Adriaenssens E.M."/>
            <person name="Foster-Nyarko E."/>
            <person name="Jarju S."/>
            <person name="Secka A."/>
            <person name="Antonio M."/>
            <person name="Oren A."/>
            <person name="Chaudhuri R.R."/>
            <person name="La Ragione R."/>
            <person name="Hildebrand F."/>
            <person name="Pallen M.J."/>
        </authorList>
    </citation>
    <scope>NUCLEOTIDE SEQUENCE</scope>
    <source>
        <strain evidence="9">23406</strain>
    </source>
</reference>
<feature type="binding site" evidence="7">
    <location>
        <position position="160"/>
    </location>
    <ligand>
        <name>3-phosphoshikimate</name>
        <dbReference type="ChEBI" id="CHEBI:145989"/>
    </ligand>
</feature>
<dbReference type="HAMAP" id="MF_00210">
    <property type="entry name" value="EPSP_synth"/>
    <property type="match status" value="1"/>
</dbReference>
<evidence type="ECO:0000256" key="6">
    <source>
        <dbReference type="ARBA" id="ARBA00044633"/>
    </source>
</evidence>
<feature type="binding site" evidence="7">
    <location>
        <position position="117"/>
    </location>
    <ligand>
        <name>phosphoenolpyruvate</name>
        <dbReference type="ChEBI" id="CHEBI:58702"/>
    </ligand>
</feature>
<sequence>MNAKVFPSRLSGRVEAVPSKSYAHRMLIAAALADRPTRINRIGRSQDVCATIGGLIALGATIERKGEDVIVHPVSAPPASALVDCNESGSTLRFLIPVAAALGVEATFVGKGRLAERPVAALVDALGQAGVRIEGTGLPLSICGRLTSDGVEVDGGLSSQYVTGMLFALAAQGGNRRLKVKGKRVSESYLALTIDVLARFGVRVTATAEGYTVVGNLRSPGEITVEGDWSNAAFFAVCGALSGTIEIVNLNPHSLQGDRRIVSILEEAGAAVEAGDDFVRVSAGKLKAISADCEQIPDLVPVVAVLTAFAEGRSVLTGVARLKLKESDRLTQTVRLIEGLGGAASATEHRIVVDGQSALQGGQTIEGTNDHRLVMAGAVGAAATTLGATITDAEAVHKSYPDFWEVFEATGGRYELDV</sequence>
<dbReference type="Gene3D" id="3.65.10.10">
    <property type="entry name" value="Enolpyruvate transferase domain"/>
    <property type="match status" value="2"/>
</dbReference>
<comment type="catalytic activity">
    <reaction evidence="6">
        <text>3-phosphoshikimate + phosphoenolpyruvate = 5-O-(1-carboxyvinyl)-3-phosphoshikimate + phosphate</text>
        <dbReference type="Rhea" id="RHEA:21256"/>
        <dbReference type="ChEBI" id="CHEBI:43474"/>
        <dbReference type="ChEBI" id="CHEBI:57701"/>
        <dbReference type="ChEBI" id="CHEBI:58702"/>
        <dbReference type="ChEBI" id="CHEBI:145989"/>
        <dbReference type="EC" id="2.5.1.19"/>
    </reaction>
    <physiologicalReaction direction="left-to-right" evidence="6">
        <dbReference type="Rhea" id="RHEA:21257"/>
    </physiologicalReaction>
</comment>
<keyword evidence="3 7" id="KW-0028">Amino-acid biosynthesis</keyword>
<reference evidence="9" key="1">
    <citation type="submission" date="2020-10" db="EMBL/GenBank/DDBJ databases">
        <authorList>
            <person name="Gilroy R."/>
        </authorList>
    </citation>
    <scope>NUCLEOTIDE SEQUENCE</scope>
    <source>
        <strain evidence="9">23406</strain>
    </source>
</reference>
<comment type="caution">
    <text evidence="7">Lacks conserved residue(s) required for the propagation of feature annotation.</text>
</comment>
<evidence type="ECO:0000259" key="8">
    <source>
        <dbReference type="Pfam" id="PF00275"/>
    </source>
</evidence>
<evidence type="ECO:0000313" key="9">
    <source>
        <dbReference type="EMBL" id="HIU99887.1"/>
    </source>
</evidence>
<dbReference type="InterPro" id="IPR013792">
    <property type="entry name" value="RNA3'P_cycl/enolpyr_Trfase_a/b"/>
</dbReference>
<feature type="binding site" evidence="7">
    <location>
        <position position="186"/>
    </location>
    <ligand>
        <name>3-phosphoshikimate</name>
        <dbReference type="ChEBI" id="CHEBI:145989"/>
    </ligand>
</feature>
<dbReference type="EMBL" id="DVOH01000016">
    <property type="protein sequence ID" value="HIU99887.1"/>
    <property type="molecule type" value="Genomic_DNA"/>
</dbReference>
<proteinExistence type="inferred from homology"/>
<dbReference type="InterPro" id="IPR006264">
    <property type="entry name" value="EPSP_synthase"/>
</dbReference>
<dbReference type="EC" id="2.5.1.19" evidence="7"/>
<feature type="binding site" evidence="7">
    <location>
        <position position="329"/>
    </location>
    <ligand>
        <name>phosphoenolpyruvate</name>
        <dbReference type="ChEBI" id="CHEBI:58702"/>
    </ligand>
</feature>
<dbReference type="PIRSF" id="PIRSF000505">
    <property type="entry name" value="EPSPS"/>
    <property type="match status" value="1"/>
</dbReference>
<dbReference type="GO" id="GO:0008652">
    <property type="term" value="P:amino acid biosynthetic process"/>
    <property type="evidence" value="ECO:0007669"/>
    <property type="project" value="UniProtKB-KW"/>
</dbReference>
<keyword evidence="4 7" id="KW-0808">Transferase</keyword>
<feature type="binding site" evidence="7">
    <location>
        <position position="25"/>
    </location>
    <ligand>
        <name>3-phosphoshikimate</name>
        <dbReference type="ChEBI" id="CHEBI:145989"/>
    </ligand>
</feature>
<dbReference type="GO" id="GO:0003866">
    <property type="term" value="F:3-phosphoshikimate 1-carboxyvinyltransferase activity"/>
    <property type="evidence" value="ECO:0007669"/>
    <property type="project" value="UniProtKB-UniRule"/>
</dbReference>
<keyword evidence="5 7" id="KW-0057">Aromatic amino acid biosynthesis</keyword>
<evidence type="ECO:0000256" key="1">
    <source>
        <dbReference type="ARBA" id="ARBA00004811"/>
    </source>
</evidence>
<feature type="binding site" evidence="7">
    <location>
        <position position="398"/>
    </location>
    <ligand>
        <name>phosphoenolpyruvate</name>
        <dbReference type="ChEBI" id="CHEBI:58702"/>
    </ligand>
</feature>
<feature type="binding site" evidence="7">
    <location>
        <position position="298"/>
    </location>
    <ligand>
        <name>3-phosphoshikimate</name>
        <dbReference type="ChEBI" id="CHEBI:145989"/>
    </ligand>
</feature>
<dbReference type="GO" id="GO:0005737">
    <property type="term" value="C:cytoplasm"/>
    <property type="evidence" value="ECO:0007669"/>
    <property type="project" value="UniProtKB-SubCell"/>
</dbReference>
<feature type="binding site" evidence="7">
    <location>
        <position position="20"/>
    </location>
    <ligand>
        <name>phosphoenolpyruvate</name>
        <dbReference type="ChEBI" id="CHEBI:58702"/>
    </ligand>
</feature>
<feature type="binding site" evidence="7">
    <location>
        <position position="372"/>
    </location>
    <ligand>
        <name>phosphoenolpyruvate</name>
        <dbReference type="ChEBI" id="CHEBI:58702"/>
    </ligand>
</feature>
<evidence type="ECO:0000256" key="4">
    <source>
        <dbReference type="ARBA" id="ARBA00022679"/>
    </source>
</evidence>
<dbReference type="InterPro" id="IPR036968">
    <property type="entry name" value="Enolpyruvate_Tfrase_sf"/>
</dbReference>
<comment type="function">
    <text evidence="7">Catalyzes the transfer of the enolpyruvyl moiety of phosphoenolpyruvate (PEP) to the 5-hydroxyl of shikimate-3-phosphate (S3P) to produce enolpyruvyl shikimate-3-phosphate and inorganic phosphate.</text>
</comment>
<comment type="similarity">
    <text evidence="2 7">Belongs to the EPSP synthase family.</text>
</comment>
<evidence type="ECO:0000256" key="7">
    <source>
        <dbReference type="HAMAP-Rule" id="MF_00210"/>
    </source>
</evidence>
<dbReference type="GO" id="GO:0009423">
    <property type="term" value="P:chorismate biosynthetic process"/>
    <property type="evidence" value="ECO:0007669"/>
    <property type="project" value="UniProtKB-UniRule"/>
</dbReference>
<dbReference type="SUPFAM" id="SSF55205">
    <property type="entry name" value="EPT/RTPC-like"/>
    <property type="match status" value="1"/>
</dbReference>
<feature type="binding site" evidence="7">
    <location>
        <position position="21"/>
    </location>
    <ligand>
        <name>3-phosphoshikimate</name>
        <dbReference type="ChEBI" id="CHEBI:145989"/>
    </ligand>
</feature>
<dbReference type="InterPro" id="IPR001986">
    <property type="entry name" value="Enolpyruvate_Tfrase_dom"/>
</dbReference>
<feature type="binding site" evidence="7">
    <location>
        <position position="89"/>
    </location>
    <ligand>
        <name>phosphoenolpyruvate</name>
        <dbReference type="ChEBI" id="CHEBI:58702"/>
    </ligand>
</feature>
<dbReference type="CDD" id="cd01556">
    <property type="entry name" value="EPSP_synthase"/>
    <property type="match status" value="1"/>
</dbReference>
<dbReference type="Pfam" id="PF00275">
    <property type="entry name" value="EPSP_synthase"/>
    <property type="match status" value="1"/>
</dbReference>
<dbReference type="AlphaFoldDB" id="A0A9D1SWR0"/>
<gene>
    <name evidence="7 9" type="primary">aroA</name>
    <name evidence="9" type="ORF">IAB14_02085</name>
</gene>
<evidence type="ECO:0000256" key="2">
    <source>
        <dbReference type="ARBA" id="ARBA00009948"/>
    </source>
</evidence>
<evidence type="ECO:0000256" key="5">
    <source>
        <dbReference type="ARBA" id="ARBA00023141"/>
    </source>
</evidence>
<evidence type="ECO:0000313" key="10">
    <source>
        <dbReference type="Proteomes" id="UP000886891"/>
    </source>
</evidence>
<feature type="binding site" evidence="7">
    <location>
        <position position="20"/>
    </location>
    <ligand>
        <name>3-phosphoshikimate</name>
        <dbReference type="ChEBI" id="CHEBI:145989"/>
    </ligand>
</feature>
<comment type="subcellular location">
    <subcellularLocation>
        <location evidence="7">Cytoplasm</location>
    </subcellularLocation>
</comment>
<evidence type="ECO:0000256" key="3">
    <source>
        <dbReference type="ARBA" id="ARBA00022605"/>
    </source>
</evidence>
<comment type="caution">
    <text evidence="9">The sequence shown here is derived from an EMBL/GenBank/DDBJ whole genome shotgun (WGS) entry which is preliminary data.</text>
</comment>
<dbReference type="PANTHER" id="PTHR21090:SF5">
    <property type="entry name" value="PENTAFUNCTIONAL AROM POLYPEPTIDE"/>
    <property type="match status" value="1"/>
</dbReference>
<feature type="binding site" evidence="7">
    <location>
        <position position="160"/>
    </location>
    <ligand>
        <name>phosphoenolpyruvate</name>
        <dbReference type="ChEBI" id="CHEBI:58702"/>
    </ligand>
</feature>
<name>A0A9D1SWR0_9FIRM</name>
<feature type="binding site" evidence="7">
    <location>
        <position position="325"/>
    </location>
    <ligand>
        <name>3-phosphoshikimate</name>
        <dbReference type="ChEBI" id="CHEBI:145989"/>
    </ligand>
</feature>
<dbReference type="Proteomes" id="UP000886891">
    <property type="component" value="Unassembled WGS sequence"/>
</dbReference>
<dbReference type="GO" id="GO:0009073">
    <property type="term" value="P:aromatic amino acid family biosynthetic process"/>
    <property type="evidence" value="ECO:0007669"/>
    <property type="project" value="UniProtKB-KW"/>
</dbReference>
<comment type="subunit">
    <text evidence="7">Monomer.</text>
</comment>